<keyword evidence="5 8" id="KW-1133">Transmembrane helix</keyword>
<proteinExistence type="predicted"/>
<comment type="subcellular location">
    <subcellularLocation>
        <location evidence="1">Membrane</location>
        <topology evidence="1">Single-pass membrane protein</topology>
    </subcellularLocation>
</comment>
<accession>G2LIZ3</accession>
<evidence type="ECO:0000256" key="7">
    <source>
        <dbReference type="ARBA" id="ARBA00023136"/>
    </source>
</evidence>
<organism evidence="9 10">
    <name type="scientific">Chloracidobacterium thermophilum (strain B)</name>
    <dbReference type="NCBI Taxonomy" id="981222"/>
    <lineage>
        <taxon>Bacteria</taxon>
        <taxon>Pseudomonadati</taxon>
        <taxon>Acidobacteriota</taxon>
        <taxon>Terriglobia</taxon>
        <taxon>Terriglobales</taxon>
        <taxon>Acidobacteriaceae</taxon>
        <taxon>Chloracidobacterium</taxon>
    </lineage>
</organism>
<dbReference type="STRING" id="981222.Cabther_A2016"/>
<protein>
    <submittedName>
        <fullName evidence="9">Sec-independent protein secretion pathway component</fullName>
    </submittedName>
</protein>
<evidence type="ECO:0000256" key="1">
    <source>
        <dbReference type="ARBA" id="ARBA00004167"/>
    </source>
</evidence>
<dbReference type="KEGG" id="ctm:Cabther_A2016"/>
<feature type="transmembrane region" description="Helical" evidence="8">
    <location>
        <begin position="6"/>
        <end position="22"/>
    </location>
</feature>
<dbReference type="EMBL" id="CP002514">
    <property type="protein sequence ID" value="AEP12761.1"/>
    <property type="molecule type" value="Genomic_DNA"/>
</dbReference>
<dbReference type="PRINTS" id="PR01506">
    <property type="entry name" value="TATBPROTEIN"/>
</dbReference>
<keyword evidence="10" id="KW-1185">Reference proteome</keyword>
<evidence type="ECO:0000256" key="4">
    <source>
        <dbReference type="ARBA" id="ARBA00022927"/>
    </source>
</evidence>
<dbReference type="PANTHER" id="PTHR33162:SF1">
    <property type="entry name" value="SEC-INDEPENDENT PROTEIN TRANSLOCASE PROTEIN TATA, CHLOROPLASTIC"/>
    <property type="match status" value="1"/>
</dbReference>
<evidence type="ECO:0000256" key="6">
    <source>
        <dbReference type="ARBA" id="ARBA00023010"/>
    </source>
</evidence>
<gene>
    <name evidence="9" type="ordered locus">Cabther_A2016</name>
</gene>
<dbReference type="RefSeq" id="WP_014100498.1">
    <property type="nucleotide sequence ID" value="NC_016024.1"/>
</dbReference>
<dbReference type="InterPro" id="IPR003369">
    <property type="entry name" value="TatA/B/E"/>
</dbReference>
<dbReference type="GO" id="GO:0016020">
    <property type="term" value="C:membrane"/>
    <property type="evidence" value="ECO:0007669"/>
    <property type="project" value="UniProtKB-SubCell"/>
</dbReference>
<evidence type="ECO:0000256" key="3">
    <source>
        <dbReference type="ARBA" id="ARBA00022692"/>
    </source>
</evidence>
<dbReference type="Proteomes" id="UP000006791">
    <property type="component" value="Chromosome 1"/>
</dbReference>
<evidence type="ECO:0000256" key="2">
    <source>
        <dbReference type="ARBA" id="ARBA00022448"/>
    </source>
</evidence>
<dbReference type="OrthoDB" id="9800908at2"/>
<evidence type="ECO:0000256" key="8">
    <source>
        <dbReference type="SAM" id="Phobius"/>
    </source>
</evidence>
<keyword evidence="4" id="KW-0653">Protein transport</keyword>
<dbReference type="Pfam" id="PF02416">
    <property type="entry name" value="TatA_B_E"/>
    <property type="match status" value="1"/>
</dbReference>
<reference evidence="9 10" key="1">
    <citation type="journal article" date="2012" name="Environ. Microbiol.">
        <title>Complete genome of Candidatus Chloracidobacterium thermophilum, a chlorophyll-based photoheterotroph belonging to the phylum Acidobacteria.</title>
        <authorList>
            <person name="Garcia Costas A.M."/>
            <person name="Liu Z."/>
            <person name="Tomsho L.P."/>
            <person name="Schuster S.C."/>
            <person name="Ward D.M."/>
            <person name="Bryant D.A."/>
        </authorList>
    </citation>
    <scope>NUCLEOTIDE SEQUENCE [LARGE SCALE GENOMIC DNA]</scope>
    <source>
        <strain evidence="9 10">B</strain>
    </source>
</reference>
<evidence type="ECO:0000256" key="5">
    <source>
        <dbReference type="ARBA" id="ARBA00022989"/>
    </source>
</evidence>
<evidence type="ECO:0000313" key="9">
    <source>
        <dbReference type="EMBL" id="AEP12761.1"/>
    </source>
</evidence>
<dbReference type="Gene3D" id="1.20.5.3310">
    <property type="match status" value="1"/>
</dbReference>
<keyword evidence="7 8" id="KW-0472">Membrane</keyword>
<dbReference type="AlphaFoldDB" id="G2LIZ3"/>
<dbReference type="HOGENOM" id="CLU_1651105_0_0_0"/>
<dbReference type="GO" id="GO:0015031">
    <property type="term" value="P:protein transport"/>
    <property type="evidence" value="ECO:0007669"/>
    <property type="project" value="UniProtKB-KW"/>
</dbReference>
<evidence type="ECO:0000313" key="10">
    <source>
        <dbReference type="Proteomes" id="UP000006791"/>
    </source>
</evidence>
<keyword evidence="3 8" id="KW-0812">Transmembrane</keyword>
<keyword evidence="2" id="KW-0813">Transport</keyword>
<keyword evidence="6" id="KW-0811">Translocation</keyword>
<sequence length="182" mass="19168">MFGIGTPELIFIFLVGFFIFGPRQLPEIGRRLGEIMAQLRRAADDFKQTWEAEVESERLRLTRDLSSKVKLPDLSVDLAAPSAAEPSAAEAEVVPEVMPAEGSLSRASVRPAAASSAQPPAESFAEALPAAELAEAPPVSPSAASAVVFRPVEAPADVAFPGPVFVPRPGTVEAVETIGYEG</sequence>
<dbReference type="PANTHER" id="PTHR33162">
    <property type="entry name" value="SEC-INDEPENDENT PROTEIN TRANSLOCASE PROTEIN TATA, CHLOROPLASTIC"/>
    <property type="match status" value="1"/>
</dbReference>
<name>G2LIZ3_CHLTF</name>